<dbReference type="RefSeq" id="WP_103095045.1">
    <property type="nucleotide sequence ID" value="NZ_LYMM01000022.1"/>
</dbReference>
<evidence type="ECO:0008006" key="4">
    <source>
        <dbReference type="Google" id="ProtNLM"/>
    </source>
</evidence>
<dbReference type="Proteomes" id="UP000236327">
    <property type="component" value="Unassembled WGS sequence"/>
</dbReference>
<sequence>MTTPENQIELFSQAVDALGGTRSAARALGCSEKTVSRLTSGQVKLHEGFLKDIAAALLEHADRCRKLERHLSPAFPSNLVEGQAQQDGRRTRHQEG</sequence>
<proteinExistence type="predicted"/>
<reference evidence="2 3" key="1">
    <citation type="submission" date="2016-05" db="EMBL/GenBank/DDBJ databases">
        <title>Complete genome sequence of Novosphingobium guangzhouense SA925(T).</title>
        <authorList>
            <person name="Sha S."/>
        </authorList>
    </citation>
    <scope>NUCLEOTIDE SEQUENCE [LARGE SCALE GENOMIC DNA]</scope>
    <source>
        <strain evidence="2 3">SA925</strain>
    </source>
</reference>
<evidence type="ECO:0000313" key="3">
    <source>
        <dbReference type="Proteomes" id="UP000236327"/>
    </source>
</evidence>
<accession>A0A2K2G467</accession>
<dbReference type="AlphaFoldDB" id="A0A2K2G467"/>
<evidence type="ECO:0000313" key="2">
    <source>
        <dbReference type="EMBL" id="PNU05839.1"/>
    </source>
</evidence>
<gene>
    <name evidence="2" type="ORF">A8V01_14840</name>
</gene>
<protein>
    <recommendedName>
        <fullName evidence="4">HTH cro/C1-type domain-containing protein</fullName>
    </recommendedName>
</protein>
<feature type="compositionally biased region" description="Basic and acidic residues" evidence="1">
    <location>
        <begin position="87"/>
        <end position="96"/>
    </location>
</feature>
<organism evidence="2 3">
    <name type="scientific">Novosphingobium guangzhouense</name>
    <dbReference type="NCBI Taxonomy" id="1850347"/>
    <lineage>
        <taxon>Bacteria</taxon>
        <taxon>Pseudomonadati</taxon>
        <taxon>Pseudomonadota</taxon>
        <taxon>Alphaproteobacteria</taxon>
        <taxon>Sphingomonadales</taxon>
        <taxon>Sphingomonadaceae</taxon>
        <taxon>Novosphingobium</taxon>
    </lineage>
</organism>
<name>A0A2K2G467_9SPHN</name>
<feature type="region of interest" description="Disordered" evidence="1">
    <location>
        <begin position="75"/>
        <end position="96"/>
    </location>
</feature>
<dbReference type="OrthoDB" id="7509902at2"/>
<dbReference type="EMBL" id="LYMM01000022">
    <property type="protein sequence ID" value="PNU05839.1"/>
    <property type="molecule type" value="Genomic_DNA"/>
</dbReference>
<keyword evidence="3" id="KW-1185">Reference proteome</keyword>
<evidence type="ECO:0000256" key="1">
    <source>
        <dbReference type="SAM" id="MobiDB-lite"/>
    </source>
</evidence>
<comment type="caution">
    <text evidence="2">The sequence shown here is derived from an EMBL/GenBank/DDBJ whole genome shotgun (WGS) entry which is preliminary data.</text>
</comment>